<proteinExistence type="predicted"/>
<sequence length="85" mass="9216">RPPCRVDHSALAYPAGLQPSFASNFGLLKIRSLTNKGHHIHDLLSDNNLDFLCLDFSSMNDATPPGYVYTSKSRGSRGGGLTVIQ</sequence>
<dbReference type="EMBL" id="HADY01009469">
    <property type="protein sequence ID" value="SBP47954.1"/>
    <property type="molecule type" value="Transcribed_RNA"/>
</dbReference>
<protein>
    <submittedName>
        <fullName evidence="1">Uncharacterized protein</fullName>
    </submittedName>
</protein>
<gene>
    <name evidence="1" type="primary">Nfu_g_1_025323</name>
</gene>
<evidence type="ECO:0000313" key="1">
    <source>
        <dbReference type="EMBL" id="SBP47954.1"/>
    </source>
</evidence>
<accession>A0A1A7ZYS4</accession>
<feature type="non-terminal residue" evidence="1">
    <location>
        <position position="1"/>
    </location>
</feature>
<reference evidence="1" key="2">
    <citation type="submission" date="2016-06" db="EMBL/GenBank/DDBJ databases">
        <title>The genome of a short-lived fish provides insights into sex chromosome evolution and the genetic control of aging.</title>
        <authorList>
            <person name="Reichwald K."/>
            <person name="Felder M."/>
            <person name="Petzold A."/>
            <person name="Koch P."/>
            <person name="Groth M."/>
            <person name="Platzer M."/>
        </authorList>
    </citation>
    <scope>NUCLEOTIDE SEQUENCE</scope>
    <source>
        <tissue evidence="1">Brain</tissue>
    </source>
</reference>
<reference evidence="1" key="1">
    <citation type="submission" date="2016-05" db="EMBL/GenBank/DDBJ databases">
        <authorList>
            <person name="Lavstsen T."/>
            <person name="Jespersen J.S."/>
        </authorList>
    </citation>
    <scope>NUCLEOTIDE SEQUENCE</scope>
    <source>
        <tissue evidence="1">Brain</tissue>
    </source>
</reference>
<name>A0A1A7ZYS4_NOTFU</name>
<feature type="non-terminal residue" evidence="1">
    <location>
        <position position="85"/>
    </location>
</feature>
<organism evidence="1">
    <name type="scientific">Nothobranchius furzeri</name>
    <name type="common">Turquoise killifish</name>
    <dbReference type="NCBI Taxonomy" id="105023"/>
    <lineage>
        <taxon>Eukaryota</taxon>
        <taxon>Metazoa</taxon>
        <taxon>Chordata</taxon>
        <taxon>Craniata</taxon>
        <taxon>Vertebrata</taxon>
        <taxon>Euteleostomi</taxon>
        <taxon>Actinopterygii</taxon>
        <taxon>Neopterygii</taxon>
        <taxon>Teleostei</taxon>
        <taxon>Neoteleostei</taxon>
        <taxon>Acanthomorphata</taxon>
        <taxon>Ovalentaria</taxon>
        <taxon>Atherinomorphae</taxon>
        <taxon>Cyprinodontiformes</taxon>
        <taxon>Nothobranchiidae</taxon>
        <taxon>Nothobranchius</taxon>
    </lineage>
</organism>
<dbReference type="AlphaFoldDB" id="A0A1A7ZYS4"/>